<name>A0ABY7TS92_9SPHN</name>
<accession>A0ABY7TS92</accession>
<evidence type="ECO:0000313" key="2">
    <source>
        <dbReference type="EMBL" id="WCT76069.1"/>
    </source>
</evidence>
<feature type="transmembrane region" description="Helical" evidence="1">
    <location>
        <begin position="53"/>
        <end position="74"/>
    </location>
</feature>
<keyword evidence="1" id="KW-0472">Membrane</keyword>
<proteinExistence type="predicted"/>
<keyword evidence="3" id="KW-1185">Reference proteome</keyword>
<dbReference type="EMBL" id="CP117417">
    <property type="protein sequence ID" value="WCT76069.1"/>
    <property type="molecule type" value="Genomic_DNA"/>
</dbReference>
<dbReference type="RefSeq" id="WP_273616525.1">
    <property type="nucleotide sequence ID" value="NZ_CP117417.1"/>
</dbReference>
<keyword evidence="1" id="KW-1133">Transmembrane helix</keyword>
<sequence length="78" mass="8917">MSEWRKTSGQDQSEWLDEAAAAELMREMLNSAPPPMLHPDGPELLNPNRGPPAFYIEYGLIMGIWLISVAVAVWRWMF</sequence>
<gene>
    <name evidence="2" type="ORF">PQ457_08895</name>
</gene>
<protein>
    <submittedName>
        <fullName evidence="2">Uncharacterized protein</fullName>
    </submittedName>
</protein>
<evidence type="ECO:0000313" key="3">
    <source>
        <dbReference type="Proteomes" id="UP001218231"/>
    </source>
</evidence>
<keyword evidence="1" id="KW-0812">Transmembrane</keyword>
<reference evidence="2 3" key="1">
    <citation type="submission" date="2023-02" db="EMBL/GenBank/DDBJ databases">
        <title>Genome sequence of Novosphingobium humi KACC 19094.</title>
        <authorList>
            <person name="Kim S."/>
            <person name="Heo J."/>
            <person name="Kwon S.-W."/>
        </authorList>
    </citation>
    <scope>NUCLEOTIDE SEQUENCE [LARGE SCALE GENOMIC DNA]</scope>
    <source>
        <strain evidence="2 3">KACC 19094</strain>
    </source>
</reference>
<evidence type="ECO:0000256" key="1">
    <source>
        <dbReference type="SAM" id="Phobius"/>
    </source>
</evidence>
<dbReference type="Proteomes" id="UP001218231">
    <property type="component" value="Chromosome"/>
</dbReference>
<organism evidence="2 3">
    <name type="scientific">Novosphingobium humi</name>
    <dbReference type="NCBI Taxonomy" id="2282397"/>
    <lineage>
        <taxon>Bacteria</taxon>
        <taxon>Pseudomonadati</taxon>
        <taxon>Pseudomonadota</taxon>
        <taxon>Alphaproteobacteria</taxon>
        <taxon>Sphingomonadales</taxon>
        <taxon>Sphingomonadaceae</taxon>
        <taxon>Novosphingobium</taxon>
    </lineage>
</organism>